<feature type="region of interest" description="Disordered" evidence="12">
    <location>
        <begin position="362"/>
        <end position="415"/>
    </location>
</feature>
<evidence type="ECO:0000256" key="5">
    <source>
        <dbReference type="ARBA" id="ARBA00022490"/>
    </source>
</evidence>
<dbReference type="PANTHER" id="PTHR15204">
    <property type="entry name" value="LARGE PROLINE-RICH PROTEIN BAG6"/>
    <property type="match status" value="1"/>
</dbReference>
<evidence type="ECO:0000256" key="7">
    <source>
        <dbReference type="ARBA" id="ARBA00022703"/>
    </source>
</evidence>
<keyword evidence="5" id="KW-0963">Cytoplasm</keyword>
<feature type="region of interest" description="Disordered" evidence="12">
    <location>
        <begin position="83"/>
        <end position="113"/>
    </location>
</feature>
<dbReference type="Proteomes" id="UP000678393">
    <property type="component" value="Unassembled WGS sequence"/>
</dbReference>
<feature type="region of interest" description="Disordered" evidence="12">
    <location>
        <begin position="652"/>
        <end position="772"/>
    </location>
</feature>
<reference evidence="14" key="1">
    <citation type="submission" date="2021-04" db="EMBL/GenBank/DDBJ databases">
        <authorList>
            <consortium name="Molecular Ecology Group"/>
        </authorList>
    </citation>
    <scope>NUCLEOTIDE SEQUENCE</scope>
</reference>
<evidence type="ECO:0000259" key="13">
    <source>
        <dbReference type="PROSITE" id="PS50053"/>
    </source>
</evidence>
<dbReference type="CDD" id="cd01809">
    <property type="entry name" value="Ubl_BAG6"/>
    <property type="match status" value="1"/>
</dbReference>
<dbReference type="InterPro" id="IPR029071">
    <property type="entry name" value="Ubiquitin-like_domsf"/>
</dbReference>
<evidence type="ECO:0000256" key="8">
    <source>
        <dbReference type="ARBA" id="ARBA00022853"/>
    </source>
</evidence>
<dbReference type="FunFam" id="3.10.20.90:FF:000154">
    <property type="entry name" value="Large proline-rich protein BAG6"/>
    <property type="match status" value="1"/>
</dbReference>
<feature type="compositionally biased region" description="Low complexity" evidence="12">
    <location>
        <begin position="83"/>
        <end position="102"/>
    </location>
</feature>
<feature type="compositionally biased region" description="Low complexity" evidence="12">
    <location>
        <begin position="171"/>
        <end position="184"/>
    </location>
</feature>
<accession>A0A8S4A435</accession>
<evidence type="ECO:0000256" key="9">
    <source>
        <dbReference type="ARBA" id="ARBA00023186"/>
    </source>
</evidence>
<feature type="region of interest" description="Disordered" evidence="12">
    <location>
        <begin position="1357"/>
        <end position="1380"/>
    </location>
</feature>
<evidence type="ECO:0000256" key="2">
    <source>
        <dbReference type="ARBA" id="ARBA00004514"/>
    </source>
</evidence>
<dbReference type="Gene3D" id="3.10.20.90">
    <property type="entry name" value="Phosphatidylinositol 3-kinase Catalytic Subunit, Chain A, domain 1"/>
    <property type="match status" value="1"/>
</dbReference>
<name>A0A8S4A435_9EUPU</name>
<evidence type="ECO:0000313" key="14">
    <source>
        <dbReference type="EMBL" id="CAG5136509.1"/>
    </source>
</evidence>
<feature type="region of interest" description="Disordered" evidence="12">
    <location>
        <begin position="485"/>
        <end position="535"/>
    </location>
</feature>
<evidence type="ECO:0000256" key="4">
    <source>
        <dbReference type="ARBA" id="ARBA00022448"/>
    </source>
</evidence>
<comment type="caution">
    <text evidence="14">The sequence shown here is derived from an EMBL/GenBank/DDBJ whole genome shotgun (WGS) entry which is preliminary data.</text>
</comment>
<dbReference type="SUPFAM" id="SSF54236">
    <property type="entry name" value="Ubiquitin-like"/>
    <property type="match status" value="1"/>
</dbReference>
<dbReference type="PROSITE" id="PS50053">
    <property type="entry name" value="UBIQUITIN_2"/>
    <property type="match status" value="1"/>
</dbReference>
<feature type="compositionally biased region" description="Low complexity" evidence="12">
    <location>
        <begin position="492"/>
        <end position="535"/>
    </location>
</feature>
<feature type="compositionally biased region" description="Low complexity" evidence="12">
    <location>
        <begin position="841"/>
        <end position="855"/>
    </location>
</feature>
<keyword evidence="6" id="KW-0964">Secreted</keyword>
<keyword evidence="10" id="KW-0539">Nucleus</keyword>
<dbReference type="GO" id="GO:0036503">
    <property type="term" value="P:ERAD pathway"/>
    <property type="evidence" value="ECO:0007669"/>
    <property type="project" value="TreeGrafter"/>
</dbReference>
<keyword evidence="4" id="KW-0813">Transport</keyword>
<comment type="subcellular location">
    <subcellularLocation>
        <location evidence="2">Cytoplasm</location>
        <location evidence="2">Cytosol</location>
    </subcellularLocation>
    <subcellularLocation>
        <location evidence="1">Nucleus</location>
    </subcellularLocation>
    <subcellularLocation>
        <location evidence="3">Secreted</location>
        <location evidence="3">Extracellular exosome</location>
    </subcellularLocation>
</comment>
<feature type="compositionally biased region" description="Low complexity" evidence="12">
    <location>
        <begin position="370"/>
        <end position="398"/>
    </location>
</feature>
<evidence type="ECO:0000256" key="11">
    <source>
        <dbReference type="ARBA" id="ARBA00030033"/>
    </source>
</evidence>
<gene>
    <name evidence="14" type="ORF">CUNI_LOCUS22067</name>
</gene>
<protein>
    <recommendedName>
        <fullName evidence="11">BCL2-associated athanogene 6</fullName>
    </recommendedName>
</protein>
<feature type="region of interest" description="Disordered" evidence="12">
    <location>
        <begin position="885"/>
        <end position="914"/>
    </location>
</feature>
<feature type="region of interest" description="Disordered" evidence="12">
    <location>
        <begin position="1134"/>
        <end position="1184"/>
    </location>
</feature>
<dbReference type="GO" id="GO:0071818">
    <property type="term" value="C:BAT3 complex"/>
    <property type="evidence" value="ECO:0007669"/>
    <property type="project" value="TreeGrafter"/>
</dbReference>
<feature type="compositionally biased region" description="Low complexity" evidence="12">
    <location>
        <begin position="904"/>
        <end position="914"/>
    </location>
</feature>
<dbReference type="GO" id="GO:0006915">
    <property type="term" value="P:apoptotic process"/>
    <property type="evidence" value="ECO:0007669"/>
    <property type="project" value="UniProtKB-KW"/>
</dbReference>
<dbReference type="InterPro" id="IPR000626">
    <property type="entry name" value="Ubiquitin-like_dom"/>
</dbReference>
<dbReference type="InterPro" id="IPR021925">
    <property type="entry name" value="BAG6"/>
</dbReference>
<dbReference type="Pfam" id="PF12057">
    <property type="entry name" value="BAG6"/>
    <property type="match status" value="1"/>
</dbReference>
<dbReference type="GO" id="GO:0005634">
    <property type="term" value="C:nucleus"/>
    <property type="evidence" value="ECO:0007669"/>
    <property type="project" value="UniProtKB-SubCell"/>
</dbReference>
<dbReference type="Pfam" id="PF00240">
    <property type="entry name" value="ubiquitin"/>
    <property type="match status" value="1"/>
</dbReference>
<dbReference type="SMART" id="SM00213">
    <property type="entry name" value="UBQ"/>
    <property type="match status" value="1"/>
</dbReference>
<feature type="region of interest" description="Disordered" evidence="12">
    <location>
        <begin position="834"/>
        <end position="859"/>
    </location>
</feature>
<dbReference type="GO" id="GO:0006325">
    <property type="term" value="P:chromatin organization"/>
    <property type="evidence" value="ECO:0007669"/>
    <property type="project" value="UniProtKB-KW"/>
</dbReference>
<evidence type="ECO:0000256" key="1">
    <source>
        <dbReference type="ARBA" id="ARBA00004123"/>
    </source>
</evidence>
<evidence type="ECO:0000256" key="6">
    <source>
        <dbReference type="ARBA" id="ARBA00022525"/>
    </source>
</evidence>
<keyword evidence="7" id="KW-0053">Apoptosis</keyword>
<evidence type="ECO:0000256" key="12">
    <source>
        <dbReference type="SAM" id="MobiDB-lite"/>
    </source>
</evidence>
<dbReference type="EMBL" id="CAJHNH020008540">
    <property type="protein sequence ID" value="CAG5136509.1"/>
    <property type="molecule type" value="Genomic_DNA"/>
</dbReference>
<evidence type="ECO:0000313" key="15">
    <source>
        <dbReference type="Proteomes" id="UP000678393"/>
    </source>
</evidence>
<evidence type="ECO:0000256" key="3">
    <source>
        <dbReference type="ARBA" id="ARBA00004550"/>
    </source>
</evidence>
<feature type="domain" description="Ubiquitin-like" evidence="13">
    <location>
        <begin position="9"/>
        <end position="69"/>
    </location>
</feature>
<dbReference type="PANTHER" id="PTHR15204:SF0">
    <property type="entry name" value="LARGE PROLINE-RICH PROTEIN BAG6"/>
    <property type="match status" value="1"/>
</dbReference>
<feature type="compositionally biased region" description="Low complexity" evidence="12">
    <location>
        <begin position="652"/>
        <end position="702"/>
    </location>
</feature>
<keyword evidence="15" id="KW-1185">Reference proteome</keyword>
<keyword evidence="8" id="KW-0156">Chromatin regulator</keyword>
<feature type="region of interest" description="Disordered" evidence="12">
    <location>
        <begin position="167"/>
        <end position="238"/>
    </location>
</feature>
<keyword evidence="9" id="KW-0143">Chaperone</keyword>
<organism evidence="14 15">
    <name type="scientific">Candidula unifasciata</name>
    <dbReference type="NCBI Taxonomy" id="100452"/>
    <lineage>
        <taxon>Eukaryota</taxon>
        <taxon>Metazoa</taxon>
        <taxon>Spiralia</taxon>
        <taxon>Lophotrochozoa</taxon>
        <taxon>Mollusca</taxon>
        <taxon>Gastropoda</taxon>
        <taxon>Heterobranchia</taxon>
        <taxon>Euthyneura</taxon>
        <taxon>Panpulmonata</taxon>
        <taxon>Eupulmonata</taxon>
        <taxon>Stylommatophora</taxon>
        <taxon>Helicina</taxon>
        <taxon>Helicoidea</taxon>
        <taxon>Geomitridae</taxon>
        <taxon>Candidula</taxon>
    </lineage>
</organism>
<proteinExistence type="predicted"/>
<dbReference type="GO" id="GO:0031593">
    <property type="term" value="F:polyubiquitin modification-dependent protein binding"/>
    <property type="evidence" value="ECO:0007669"/>
    <property type="project" value="TreeGrafter"/>
</dbReference>
<sequence length="1380" mass="146146">MASSQGALIDITVKTLDGQNRTFSVPEKLNVRQFKEKISTNVEVPADNQRLIFQGRVMQDDKVLKDYDIHGKVIHLVQRAPPTTASASGNLTSTAASASASSPDRPHNPLDGNLLDVQIHLGRVQNTPTTREARARLRQADFNLRLVNDVLTQLEQRLGSLSDNSVTQALSGSQTPASTSAASTVPDGVTEDMQVSPVADGSSQRERDPAGSEAHNGAGSREQAGPSPAQSGSEPAGAVSGDALGLMAADLANFLDQVLSTNERVASHIRLYRDILRSEVAYPAMSRESQDVQEVASRATEVFHALGHMLHSLSDVVVDMGADMPRQAVATPSAPFPFPGISGMPGTTSMAIPIHMNVRARHNSNGRRQASSTASTTSTSTVPTASTGAATASFSGSSTPPPAGINIPLISNPTRRSFQMPPVPLTLPPNVTTTGEPHVMVDVLPAGITVHDIRVTAAGIEDDSDSSADSVDNNGISATITTITPSVNTENPLPATATTSSPAASASSTASLTASTQPATPATASTGTFTSSTGTNSHAFIFSPGGTINIREVPTFASGQMPNVPGLPAGMFQNIVGSILNTHGIGPDQQIQVNILPQTADIPTMHGVQLIQQRLNNRDEARTAAAQFGPEEQQAVVEQFLAGIGLPGGLNTVSHASSSNNTTSSTGNQSNTTTSSATAAPSTTPSSATSTTTPSTTSSATTVNFGGTSRSSFPTGFSWTNPVPLTFGTASDPSSNARATRNPPFSFHQFGSPSQARPQAGQPRAPASGPLRRSYVDPYLPCSSPHYSSQTALATFSAMQAQSRGQPVPEQIPNLSTMVSGMVGDIMEQVAAAANGENRTRTSSTTSVSTSSSSTPLRATAAAGLRPQYGTLNPMEMFTHLLGRQTGSAPANPQPQSTPLPSTASDPAANREPAAASAGWTLADLFTRVGRTSGDVTVIISLLEAVAPHMGLTDLFSLFMGNTRVLNQLREPLQVFVRRQVTHFGSVDQVVEAALADMYPEIQHLQSLVELKDGLDLAESLRSCLKVHLTIIFTAIHSDSAGAQGDFGNHMYRLWMKMMADSIGLCIYCMRDGQTGFSNMVQSYMPRMTQGMSPAITVWMTTSLQDIFQSFYQNHPVTDSDIVGYVVKSHPERSAVSTSEGLGQSSAVSDGRLSPDHGAVSVSTCTLSNDSSPSPMDTAEPLSSQGRVARLALDEDLDENDIFEDAQESIIGLAPLQNRPNTIAVQASRVGRAVERSGNLRNGRSSDDWQSVVPQDWIPVISRDIIRQQNQRTQPPLSDAYLQGLPAKRRRMASLEHADEMGNMPLYLPTSLKRAARAADAEPISSEENMAQEAADDLDLQTELESEVTRMLASRITSDQDFASDRFPNAKEYFQKSNHR</sequence>
<feature type="compositionally biased region" description="Polar residues" evidence="12">
    <location>
        <begin position="1161"/>
        <end position="1184"/>
    </location>
</feature>
<evidence type="ECO:0000256" key="10">
    <source>
        <dbReference type="ARBA" id="ARBA00023242"/>
    </source>
</evidence>
<dbReference type="GO" id="GO:0005576">
    <property type="term" value="C:extracellular region"/>
    <property type="evidence" value="ECO:0007669"/>
    <property type="project" value="UniProtKB-SubCell"/>
</dbReference>
<feature type="compositionally biased region" description="Low complexity" evidence="12">
    <location>
        <begin position="752"/>
        <end position="770"/>
    </location>
</feature>
<feature type="compositionally biased region" description="Polar residues" evidence="12">
    <location>
        <begin position="703"/>
        <end position="739"/>
    </location>
</feature>
<dbReference type="OrthoDB" id="1885901at2759"/>
<dbReference type="GO" id="GO:0051787">
    <property type="term" value="F:misfolded protein binding"/>
    <property type="evidence" value="ECO:0007669"/>
    <property type="project" value="TreeGrafter"/>
</dbReference>
<feature type="compositionally biased region" description="Polar residues" evidence="12">
    <location>
        <begin position="1135"/>
        <end position="1148"/>
    </location>
</feature>